<reference evidence="2" key="1">
    <citation type="submission" date="2015-12" db="EMBL/GenBank/DDBJ databases">
        <title>De novo transcriptome assembly of four potential Pierce s Disease insect vectors from Arizona vineyards.</title>
        <authorList>
            <person name="Tassone E.E."/>
        </authorList>
    </citation>
    <scope>NUCLEOTIDE SEQUENCE</scope>
</reference>
<keyword evidence="1" id="KW-0472">Membrane</keyword>
<organism evidence="2">
    <name type="scientific">Clastoptera arizonana</name>
    <name type="common">Arizona spittle bug</name>
    <dbReference type="NCBI Taxonomy" id="38151"/>
    <lineage>
        <taxon>Eukaryota</taxon>
        <taxon>Metazoa</taxon>
        <taxon>Ecdysozoa</taxon>
        <taxon>Arthropoda</taxon>
        <taxon>Hexapoda</taxon>
        <taxon>Insecta</taxon>
        <taxon>Pterygota</taxon>
        <taxon>Neoptera</taxon>
        <taxon>Paraneoptera</taxon>
        <taxon>Hemiptera</taxon>
        <taxon>Auchenorrhyncha</taxon>
        <taxon>Cercopoidea</taxon>
        <taxon>Clastopteridae</taxon>
        <taxon>Clastoptera</taxon>
    </lineage>
</organism>
<dbReference type="PANTHER" id="PTHR46601:SF1">
    <property type="entry name" value="ADF-H DOMAIN-CONTAINING PROTEIN"/>
    <property type="match status" value="1"/>
</dbReference>
<keyword evidence="1" id="KW-0812">Transmembrane</keyword>
<sequence length="148" mass="17120">MAHEAVILNQYAALKYLKLTMNENEALVQIDFRENYSLKYAEEIQSFHFGGSRKQVSLHTSSVIFKEGAYGDIKYKSICFFSENLKHDSVAILAHLRPVFKIIAHIKPKFKALHIVSDSPTSQYRNKVMFFIFGNLLVIFLIFLLRDT</sequence>
<gene>
    <name evidence="2" type="ORF">g.2009</name>
</gene>
<dbReference type="AlphaFoldDB" id="A0A1B6CB63"/>
<accession>A0A1B6CB63</accession>
<proteinExistence type="predicted"/>
<name>A0A1B6CB63_9HEMI</name>
<evidence type="ECO:0000313" key="2">
    <source>
        <dbReference type="EMBL" id="JAS10500.1"/>
    </source>
</evidence>
<dbReference type="PANTHER" id="PTHR46601">
    <property type="entry name" value="ULP_PROTEASE DOMAIN-CONTAINING PROTEIN"/>
    <property type="match status" value="1"/>
</dbReference>
<dbReference type="EMBL" id="GEDC01026798">
    <property type="protein sequence ID" value="JAS10500.1"/>
    <property type="molecule type" value="Transcribed_RNA"/>
</dbReference>
<protein>
    <submittedName>
        <fullName evidence="2">Uncharacterized protein</fullName>
    </submittedName>
</protein>
<feature type="transmembrane region" description="Helical" evidence="1">
    <location>
        <begin position="128"/>
        <end position="145"/>
    </location>
</feature>
<evidence type="ECO:0000256" key="1">
    <source>
        <dbReference type="SAM" id="Phobius"/>
    </source>
</evidence>
<keyword evidence="1" id="KW-1133">Transmembrane helix</keyword>